<proteinExistence type="predicted"/>
<reference evidence="4 5" key="1">
    <citation type="submission" date="2018-09" db="EMBL/GenBank/DDBJ databases">
        <authorList>
            <person name="Le Fleche-Mateos A."/>
        </authorList>
    </citation>
    <scope>NUCLEOTIDE SEQUENCE [LARGE SCALE GENOMIC DNA]</scope>
    <source>
        <strain evidence="4 5">DSM 30078</strain>
    </source>
</reference>
<evidence type="ECO:0000259" key="3">
    <source>
        <dbReference type="PROSITE" id="PS50977"/>
    </source>
</evidence>
<dbReference type="PANTHER" id="PTHR30055">
    <property type="entry name" value="HTH-TYPE TRANSCRIPTIONAL REGULATOR RUTR"/>
    <property type="match status" value="1"/>
</dbReference>
<dbReference type="SUPFAM" id="SSF46689">
    <property type="entry name" value="Homeodomain-like"/>
    <property type="match status" value="1"/>
</dbReference>
<feature type="domain" description="HTH tetR-type" evidence="3">
    <location>
        <begin position="6"/>
        <end position="66"/>
    </location>
</feature>
<protein>
    <submittedName>
        <fullName evidence="4">TetR family transcriptional regulator</fullName>
    </submittedName>
</protein>
<evidence type="ECO:0000313" key="4">
    <source>
        <dbReference type="EMBL" id="RJT12854.1"/>
    </source>
</evidence>
<dbReference type="EMBL" id="RAHG01000005">
    <property type="protein sequence ID" value="RJT12854.1"/>
    <property type="molecule type" value="Genomic_DNA"/>
</dbReference>
<gene>
    <name evidence="4" type="ORF">D5396_12810</name>
</gene>
<accession>A0ABX9P234</accession>
<keyword evidence="1 2" id="KW-0238">DNA-binding</keyword>
<comment type="caution">
    <text evidence="4">The sequence shown here is derived from an EMBL/GenBank/DDBJ whole genome shotgun (WGS) entry which is preliminary data.</text>
</comment>
<dbReference type="PRINTS" id="PR00455">
    <property type="entry name" value="HTHTETR"/>
</dbReference>
<dbReference type="Proteomes" id="UP000284119">
    <property type="component" value="Unassembled WGS sequence"/>
</dbReference>
<evidence type="ECO:0000256" key="2">
    <source>
        <dbReference type="PROSITE-ProRule" id="PRU00335"/>
    </source>
</evidence>
<dbReference type="Pfam" id="PF14246">
    <property type="entry name" value="TetR_C_7"/>
    <property type="match status" value="1"/>
</dbReference>
<dbReference type="RefSeq" id="WP_112165987.1">
    <property type="nucleotide sequence ID" value="NZ_JBFUVM010000003.1"/>
</dbReference>
<organism evidence="4 5">
    <name type="scientific">Rahnella inusitata</name>
    <dbReference type="NCBI Taxonomy" id="58169"/>
    <lineage>
        <taxon>Bacteria</taxon>
        <taxon>Pseudomonadati</taxon>
        <taxon>Pseudomonadota</taxon>
        <taxon>Gammaproteobacteria</taxon>
        <taxon>Enterobacterales</taxon>
        <taxon>Yersiniaceae</taxon>
        <taxon>Rahnella</taxon>
    </lineage>
</organism>
<name>A0ABX9P234_9GAMM</name>
<dbReference type="PANTHER" id="PTHR30055:SF119">
    <property type="entry name" value="NALC"/>
    <property type="match status" value="1"/>
</dbReference>
<sequence>MKVRTEARREAIVEAAATLFKETGYERASMNELARRLGGSKATLYSYFPSKEALLVAVVKACTTGHLSEAVNGLAAPFPSLDLEDVLTRFGERMLLVLTNDGEALAVYRMVIAEAGHSDIGMLFHDSGPGEAIQALAGFMAIAMEKGQMAQADALLRAQQFLALVTAETNMRLYQQNPAPLEIAEIRQLVLNAVDMFLRGGVR</sequence>
<dbReference type="InterPro" id="IPR039536">
    <property type="entry name" value="TetR_C_Proteobacteria"/>
</dbReference>
<dbReference type="Gene3D" id="1.10.10.60">
    <property type="entry name" value="Homeodomain-like"/>
    <property type="match status" value="1"/>
</dbReference>
<dbReference type="InterPro" id="IPR009057">
    <property type="entry name" value="Homeodomain-like_sf"/>
</dbReference>
<dbReference type="Pfam" id="PF00440">
    <property type="entry name" value="TetR_N"/>
    <property type="match status" value="1"/>
</dbReference>
<dbReference type="PROSITE" id="PS50977">
    <property type="entry name" value="HTH_TETR_2"/>
    <property type="match status" value="1"/>
</dbReference>
<feature type="DNA-binding region" description="H-T-H motif" evidence="2">
    <location>
        <begin position="29"/>
        <end position="48"/>
    </location>
</feature>
<evidence type="ECO:0000313" key="5">
    <source>
        <dbReference type="Proteomes" id="UP000284119"/>
    </source>
</evidence>
<dbReference type="InterPro" id="IPR050109">
    <property type="entry name" value="HTH-type_TetR-like_transc_reg"/>
</dbReference>
<evidence type="ECO:0000256" key="1">
    <source>
        <dbReference type="ARBA" id="ARBA00023125"/>
    </source>
</evidence>
<dbReference type="InterPro" id="IPR001647">
    <property type="entry name" value="HTH_TetR"/>
</dbReference>
<keyword evidence="5" id="KW-1185">Reference proteome</keyword>
<dbReference type="Gene3D" id="1.10.357.10">
    <property type="entry name" value="Tetracycline Repressor, domain 2"/>
    <property type="match status" value="1"/>
</dbReference>